<accession>A0A4P7NLQ1</accession>
<dbReference type="SUPFAM" id="SSF51905">
    <property type="entry name" value="FAD/NAD(P)-binding domain"/>
    <property type="match status" value="1"/>
</dbReference>
<evidence type="ECO:0000313" key="3">
    <source>
        <dbReference type="EMBL" id="QBZ62912.1"/>
    </source>
</evidence>
<gene>
    <name evidence="3" type="ORF">PoMZ_11801</name>
</gene>
<dbReference type="Gene3D" id="3.50.50.60">
    <property type="entry name" value="FAD/NAD(P)-binding domain"/>
    <property type="match status" value="1"/>
</dbReference>
<name>A0A4P7NLQ1_PYROR</name>
<evidence type="ECO:0000259" key="2">
    <source>
        <dbReference type="Pfam" id="PF01266"/>
    </source>
</evidence>
<dbReference type="PANTHER" id="PTHR13847">
    <property type="entry name" value="SARCOSINE DEHYDROGENASE-RELATED"/>
    <property type="match status" value="1"/>
</dbReference>
<dbReference type="InterPro" id="IPR006076">
    <property type="entry name" value="FAD-dep_OxRdtase"/>
</dbReference>
<reference evidence="3 4" key="1">
    <citation type="journal article" date="2019" name="Mol. Biol. Evol.">
        <title>Blast fungal genomes show frequent chromosomal changes, gene gains and losses, and effector gene turnover.</title>
        <authorList>
            <person name="Gomez Luciano L.B."/>
            <person name="Jason Tsai I."/>
            <person name="Chuma I."/>
            <person name="Tosa Y."/>
            <person name="Chen Y.H."/>
            <person name="Li J.Y."/>
            <person name="Li M.Y."/>
            <person name="Jade Lu M.Y."/>
            <person name="Nakayashiki H."/>
            <person name="Li W.H."/>
        </authorList>
    </citation>
    <scope>NUCLEOTIDE SEQUENCE [LARGE SCALE GENOMIC DNA]</scope>
    <source>
        <strain evidence="3">MZ5-1-6</strain>
    </source>
</reference>
<feature type="domain" description="FAD dependent oxidoreductase" evidence="2">
    <location>
        <begin position="43"/>
        <end position="89"/>
    </location>
</feature>
<dbReference type="GO" id="GO:0005737">
    <property type="term" value="C:cytoplasm"/>
    <property type="evidence" value="ECO:0007669"/>
    <property type="project" value="TreeGrafter"/>
</dbReference>
<dbReference type="InterPro" id="IPR036188">
    <property type="entry name" value="FAD/NAD-bd_sf"/>
</dbReference>
<proteinExistence type="predicted"/>
<organism evidence="3 4">
    <name type="scientific">Pyricularia oryzae</name>
    <name type="common">Rice blast fungus</name>
    <name type="synonym">Magnaporthe oryzae</name>
    <dbReference type="NCBI Taxonomy" id="318829"/>
    <lineage>
        <taxon>Eukaryota</taxon>
        <taxon>Fungi</taxon>
        <taxon>Dikarya</taxon>
        <taxon>Ascomycota</taxon>
        <taxon>Pezizomycotina</taxon>
        <taxon>Sordariomycetes</taxon>
        <taxon>Sordariomycetidae</taxon>
        <taxon>Magnaporthales</taxon>
        <taxon>Pyriculariaceae</taxon>
        <taxon>Pyricularia</taxon>
    </lineage>
</organism>
<dbReference type="PANTHER" id="PTHR13847:SF279">
    <property type="entry name" value="FAD DEPENDENT OXIDOREDUCTASE DOMAIN-CONTAINING PROTEIN-RELATED"/>
    <property type="match status" value="1"/>
</dbReference>
<sequence>MEERGNIPVSLPVKNPTRSYWQDPPDQVIANLRSSPDLTQDADVVIIGSGITGAAIAWHLLQDDAEGPYPKVVMLEAREICSGATGRNGIRTGTKGSLLVHQSDKCTRSASGRITSGAGRFRRHQRDPVAVVRGARDQNSRKVKGLVGGSEGSSCGRAVVGPKYVADCLFGDKVKEQ</sequence>
<feature type="region of interest" description="Disordered" evidence="1">
    <location>
        <begin position="1"/>
        <end position="22"/>
    </location>
</feature>
<protein>
    <recommendedName>
        <fullName evidence="2">FAD dependent oxidoreductase domain-containing protein</fullName>
    </recommendedName>
</protein>
<dbReference type="EMBL" id="CP034208">
    <property type="protein sequence ID" value="QBZ62912.1"/>
    <property type="molecule type" value="Genomic_DNA"/>
</dbReference>
<dbReference type="AlphaFoldDB" id="A0A4P7NLQ1"/>
<dbReference type="Pfam" id="PF01266">
    <property type="entry name" value="DAO"/>
    <property type="match status" value="1"/>
</dbReference>
<evidence type="ECO:0000256" key="1">
    <source>
        <dbReference type="SAM" id="MobiDB-lite"/>
    </source>
</evidence>
<evidence type="ECO:0000313" key="4">
    <source>
        <dbReference type="Proteomes" id="UP000294847"/>
    </source>
</evidence>
<dbReference type="Proteomes" id="UP000294847">
    <property type="component" value="Chromosome 5"/>
</dbReference>